<feature type="domain" description="PEF-CTERM protein sorting" evidence="1">
    <location>
        <begin position="180"/>
        <end position="204"/>
    </location>
</feature>
<dbReference type="EMBL" id="AZAJ01000001">
    <property type="protein sequence ID" value="ETA66869.1"/>
    <property type="molecule type" value="Genomic_DNA"/>
</dbReference>
<gene>
    <name evidence="2" type="ORF">MettiDRAFT_0272</name>
</gene>
<dbReference type="Pfam" id="PF26596">
    <property type="entry name" value="PEF-CTERM_ARCH"/>
    <property type="match status" value="1"/>
</dbReference>
<dbReference type="Proteomes" id="UP000019483">
    <property type="component" value="Unassembled WGS sequence"/>
</dbReference>
<keyword evidence="3" id="KW-1185">Reference proteome</keyword>
<evidence type="ECO:0000313" key="3">
    <source>
        <dbReference type="Proteomes" id="UP000019483"/>
    </source>
</evidence>
<dbReference type="AlphaFoldDB" id="W9DMN4"/>
<comment type="caution">
    <text evidence="2">The sequence shown here is derived from an EMBL/GenBank/DDBJ whole genome shotgun (WGS) entry which is preliminary data.</text>
</comment>
<evidence type="ECO:0000313" key="2">
    <source>
        <dbReference type="EMBL" id="ETA66869.1"/>
    </source>
</evidence>
<dbReference type="STRING" id="1090322.MettiDRAFT_0272"/>
<sequence length="205" mass="21796">MLVSTVSGQTYSGVEFSSGDPSFADEIVEYQLNGGAEDGNISRILGIPDRKSVSLGAYGSVVLKFTDNALTCSGDEQDDLVVYEAGTSAQEIVEVFISVDGNEWIRVGTGNRKSFFDIDSVAGVKYGEKYSYVKIVDYTGLNIGSSYEGADMDAVGAITSTGPATNEESNNELPVSQTEIPEFPTIATPMLAIMGLALISSRKKQ</sequence>
<proteinExistence type="predicted"/>
<protein>
    <recommendedName>
        <fullName evidence="1">PEF-CTERM protein sorting domain-containing protein</fullName>
    </recommendedName>
</protein>
<dbReference type="InterPro" id="IPR017474">
    <property type="entry name" value="PEF_CTERM_C"/>
</dbReference>
<organism evidence="2 3">
    <name type="scientific">Methanolobus tindarius DSM 2278</name>
    <dbReference type="NCBI Taxonomy" id="1090322"/>
    <lineage>
        <taxon>Archaea</taxon>
        <taxon>Methanobacteriati</taxon>
        <taxon>Methanobacteriota</taxon>
        <taxon>Stenosarchaea group</taxon>
        <taxon>Methanomicrobia</taxon>
        <taxon>Methanosarcinales</taxon>
        <taxon>Methanosarcinaceae</taxon>
        <taxon>Methanolobus</taxon>
    </lineage>
</organism>
<accession>W9DMN4</accession>
<reference evidence="2 3" key="1">
    <citation type="submission" date="2013-08" db="EMBL/GenBank/DDBJ databases">
        <authorList>
            <consortium name="DOE Joint Genome Institute"/>
            <person name="Eisen J."/>
            <person name="Huntemann M."/>
            <person name="Han J."/>
            <person name="Chen A."/>
            <person name="Kyrpides N."/>
            <person name="Mavromatis K."/>
            <person name="Markowitz V."/>
            <person name="Palaniappan K."/>
            <person name="Ivanova N."/>
            <person name="Schaumberg A."/>
            <person name="Pati A."/>
            <person name="Liolios K."/>
            <person name="Nordberg H.P."/>
            <person name="Cantor M.N."/>
            <person name="Hua S.X."/>
            <person name="Woyke T."/>
        </authorList>
    </citation>
    <scope>NUCLEOTIDE SEQUENCE [LARGE SCALE GENOMIC DNA]</scope>
    <source>
        <strain evidence="2 3">DSM 2278</strain>
    </source>
</reference>
<evidence type="ECO:0000259" key="1">
    <source>
        <dbReference type="Pfam" id="PF26596"/>
    </source>
</evidence>
<name>W9DMN4_METTI</name>